<dbReference type="PANTHER" id="PTHR42834">
    <property type="entry name" value="ENDONUCLEASE/EXONUCLEASE/PHOSPHATASE FAMILY PROTEIN (AFU_ORTHOLOGUE AFUA_3G09210)"/>
    <property type="match status" value="1"/>
</dbReference>
<evidence type="ECO:0000256" key="1">
    <source>
        <dbReference type="SAM" id="MobiDB-lite"/>
    </source>
</evidence>
<protein>
    <submittedName>
        <fullName evidence="2">Uncharacterized protein</fullName>
    </submittedName>
</protein>
<proteinExistence type="predicted"/>
<dbReference type="EMBL" id="AEUX02000006">
    <property type="protein sequence ID" value="EHI69788.1"/>
    <property type="molecule type" value="Genomic_DNA"/>
</dbReference>
<name>G5K411_9STRE</name>
<dbReference type="PANTHER" id="PTHR42834:SF1">
    <property type="entry name" value="ENDONUCLEASE_EXONUCLEASE_PHOSPHATASE FAMILY PROTEIN (AFU_ORTHOLOGUE AFUA_3G09210)"/>
    <property type="match status" value="1"/>
</dbReference>
<dbReference type="AlphaFoldDB" id="G5K411"/>
<gene>
    <name evidence="2" type="ORF">STRIC_1535</name>
</gene>
<reference evidence="2 3" key="1">
    <citation type="journal article" date="2014" name="Int. J. Syst. Evol. Microbiol.">
        <title>Phylogenomics and the dynamic genome evolution of the genus Streptococcus.</title>
        <authorList>
            <consortium name="The Broad Institute Genome Sequencing Platform"/>
            <person name="Richards V.P."/>
            <person name="Palmer S.R."/>
            <person name="Pavinski Bitar P.D."/>
            <person name="Qin X."/>
            <person name="Weinstock G.M."/>
            <person name="Highlander S.K."/>
            <person name="Town C.D."/>
            <person name="Burne R.A."/>
            <person name="Stanhope M.J."/>
        </authorList>
    </citation>
    <scope>NUCLEOTIDE SEQUENCE [LARGE SCALE GENOMIC DNA]</scope>
    <source>
        <strain evidence="2 3">707-05</strain>
    </source>
</reference>
<evidence type="ECO:0000313" key="2">
    <source>
        <dbReference type="EMBL" id="EHI69788.1"/>
    </source>
</evidence>
<feature type="compositionally biased region" description="Basic and acidic residues" evidence="1">
    <location>
        <begin position="161"/>
        <end position="170"/>
    </location>
</feature>
<evidence type="ECO:0000313" key="3">
    <source>
        <dbReference type="Proteomes" id="UP000003330"/>
    </source>
</evidence>
<feature type="region of interest" description="Disordered" evidence="1">
    <location>
        <begin position="161"/>
        <end position="182"/>
    </location>
</feature>
<dbReference type="Proteomes" id="UP000003330">
    <property type="component" value="Unassembled WGS sequence"/>
</dbReference>
<dbReference type="STRING" id="764299.STRIC_1535"/>
<organism evidence="2 3">
    <name type="scientific">Streptococcus ictaluri 707-05</name>
    <dbReference type="NCBI Taxonomy" id="764299"/>
    <lineage>
        <taxon>Bacteria</taxon>
        <taxon>Bacillati</taxon>
        <taxon>Bacillota</taxon>
        <taxon>Bacilli</taxon>
        <taxon>Lactobacillales</taxon>
        <taxon>Streptococcaceae</taxon>
        <taxon>Streptococcus</taxon>
    </lineage>
</organism>
<dbReference type="eggNOG" id="COG2374">
    <property type="taxonomic scope" value="Bacteria"/>
</dbReference>
<accession>G5K411</accession>
<sequence length="182" mass="20143">MLGKDRLAPKDIIDNNGLSLFDPQEDAIDFWESMEGMLVAVDNAKAVGPMKHSEIYVLPGTSNRTLTNSGGVLLQPSVYNTDIIPILFKKGKQTIKAGDYFTGRLAGPVSYSFGNYKVFVDDTKLPKFQDGQLQPEKTHIVKDFNKLSIASYNIENFSADKKSTKDEKVKRTQVVKSSTTSS</sequence>
<keyword evidence="3" id="KW-1185">Reference proteome</keyword>
<comment type="caution">
    <text evidence="2">The sequence shown here is derived from an EMBL/GenBank/DDBJ whole genome shotgun (WGS) entry which is preliminary data.</text>
</comment>